<dbReference type="OrthoDB" id="418495at2759"/>
<organism evidence="2 3">
    <name type="scientific">Thraustotheca clavata</name>
    <dbReference type="NCBI Taxonomy" id="74557"/>
    <lineage>
        <taxon>Eukaryota</taxon>
        <taxon>Sar</taxon>
        <taxon>Stramenopiles</taxon>
        <taxon>Oomycota</taxon>
        <taxon>Saprolegniomycetes</taxon>
        <taxon>Saprolegniales</taxon>
        <taxon>Achlyaceae</taxon>
        <taxon>Thraustotheca</taxon>
    </lineage>
</organism>
<evidence type="ECO:0000259" key="1">
    <source>
        <dbReference type="Pfam" id="PF04784"/>
    </source>
</evidence>
<dbReference type="InterPro" id="IPR006869">
    <property type="entry name" value="DUF547"/>
</dbReference>
<reference evidence="2 3" key="1">
    <citation type="journal article" date="2014" name="Genome Biol. Evol.">
        <title>The secreted proteins of Achlya hypogyna and Thraustotheca clavata identify the ancestral oomycete secretome and reveal gene acquisitions by horizontal gene transfer.</title>
        <authorList>
            <person name="Misner I."/>
            <person name="Blouin N."/>
            <person name="Leonard G."/>
            <person name="Richards T.A."/>
            <person name="Lane C.E."/>
        </authorList>
    </citation>
    <scope>NUCLEOTIDE SEQUENCE [LARGE SCALE GENOMIC DNA]</scope>
    <source>
        <strain evidence="2 3">ATCC 34112</strain>
    </source>
</reference>
<dbReference type="STRING" id="74557.A0A1V9Y8Q8"/>
<dbReference type="Proteomes" id="UP000243217">
    <property type="component" value="Unassembled WGS sequence"/>
</dbReference>
<name>A0A1V9Y8Q8_9STRA</name>
<dbReference type="Pfam" id="PF04784">
    <property type="entry name" value="DUF547"/>
    <property type="match status" value="1"/>
</dbReference>
<dbReference type="EMBL" id="JNBS01004837">
    <property type="protein sequence ID" value="OQR82111.1"/>
    <property type="molecule type" value="Genomic_DNA"/>
</dbReference>
<keyword evidence="3" id="KW-1185">Reference proteome</keyword>
<feature type="domain" description="DUF547" evidence="1">
    <location>
        <begin position="137"/>
        <end position="262"/>
    </location>
</feature>
<dbReference type="AlphaFoldDB" id="A0A1V9Y8Q8"/>
<gene>
    <name evidence="2" type="ORF">THRCLA_11132</name>
</gene>
<accession>A0A1V9Y8Q8</accession>
<evidence type="ECO:0000313" key="3">
    <source>
        <dbReference type="Proteomes" id="UP000243217"/>
    </source>
</evidence>
<evidence type="ECO:0000313" key="2">
    <source>
        <dbReference type="EMBL" id="OQR82111.1"/>
    </source>
</evidence>
<comment type="caution">
    <text evidence="2">The sequence shown here is derived from an EMBL/GenBank/DDBJ whole genome shotgun (WGS) entry which is preliminary data.</text>
</comment>
<dbReference type="PANTHER" id="PTHR46361">
    <property type="entry name" value="ELECTRON CARRIER/ PROTEIN DISULFIDE OXIDOREDUCTASE"/>
    <property type="match status" value="1"/>
</dbReference>
<sequence>MFPFQVETLYETLYIVVPSEQSRLECINQLNAYKPPRHISASLDHLPIMWTMHTSYLQADGSHRAVLNGKKLFRTEEEALPCTEVVESLLQSAISLNMLLQDSASVRKSLHCVADKVANFLNSASLLRFVDLTTLETQESRVCFYLNVYQILLWHARIAYGAPLNAKQSLSFNRRMCYQLGSQQLVLSLAEIEHLILRAKLPPSALAPPMDKQTKALYIDIQNKYGLEHPDFRLSIVLYSIEPLVTCFDGDFVHEQLNAACAHMLQTSIQVNQATKIIYLPKLCEWNRLDFGNANTNGIHCARKLAGFLQGELLNDMQTLIEADTPFLVKYV</sequence>
<proteinExistence type="predicted"/>
<dbReference type="PANTHER" id="PTHR46361:SF3">
    <property type="entry name" value="ELECTRON CARRIER_ PROTEIN DISULFIDE OXIDOREDUCTASE"/>
    <property type="match status" value="1"/>
</dbReference>
<protein>
    <recommendedName>
        <fullName evidence="1">DUF547 domain-containing protein</fullName>
    </recommendedName>
</protein>